<protein>
    <recommendedName>
        <fullName evidence="6">AAA+ ATPase domain-containing protein</fullName>
    </recommendedName>
</protein>
<dbReference type="Pfam" id="PF08433">
    <property type="entry name" value="KTI12"/>
    <property type="match status" value="1"/>
</dbReference>
<dbReference type="KEGG" id="psoj:PHYSODRAFT_298160"/>
<dbReference type="RefSeq" id="XP_009522439.1">
    <property type="nucleotide sequence ID" value="XM_009524144.1"/>
</dbReference>
<evidence type="ECO:0000256" key="1">
    <source>
        <dbReference type="ARBA" id="ARBA00022741"/>
    </source>
</evidence>
<accession>G4Z8V1</accession>
<evidence type="ECO:0000313" key="4">
    <source>
        <dbReference type="EMBL" id="EGZ19722.1"/>
    </source>
</evidence>
<evidence type="ECO:0000256" key="3">
    <source>
        <dbReference type="SAM" id="MobiDB-lite"/>
    </source>
</evidence>
<dbReference type="GO" id="GO:0005524">
    <property type="term" value="F:ATP binding"/>
    <property type="evidence" value="ECO:0007669"/>
    <property type="project" value="UniProtKB-KW"/>
</dbReference>
<keyword evidence="5" id="KW-1185">Reference proteome</keyword>
<dbReference type="InterPro" id="IPR027417">
    <property type="entry name" value="P-loop_NTPase"/>
</dbReference>
<name>G4Z8V1_PHYSP</name>
<evidence type="ECO:0000256" key="2">
    <source>
        <dbReference type="ARBA" id="ARBA00022840"/>
    </source>
</evidence>
<dbReference type="Proteomes" id="UP000002640">
    <property type="component" value="Unassembled WGS sequence"/>
</dbReference>
<organism evidence="4 5">
    <name type="scientific">Phytophthora sojae (strain P6497)</name>
    <name type="common">Soybean stem and root rot agent</name>
    <name type="synonym">Phytophthora megasperma f. sp. glycines</name>
    <dbReference type="NCBI Taxonomy" id="1094619"/>
    <lineage>
        <taxon>Eukaryota</taxon>
        <taxon>Sar</taxon>
        <taxon>Stramenopiles</taxon>
        <taxon>Oomycota</taxon>
        <taxon>Peronosporomycetes</taxon>
        <taxon>Peronosporales</taxon>
        <taxon>Peronosporaceae</taxon>
        <taxon>Phytophthora</taxon>
    </lineage>
</organism>
<dbReference type="GeneID" id="20641589"/>
<proteinExistence type="predicted"/>
<dbReference type="InParanoid" id="G4Z8V1"/>
<reference evidence="4 5" key="1">
    <citation type="journal article" date="2006" name="Science">
        <title>Phytophthora genome sequences uncover evolutionary origins and mechanisms of pathogenesis.</title>
        <authorList>
            <person name="Tyler B.M."/>
            <person name="Tripathy S."/>
            <person name="Zhang X."/>
            <person name="Dehal P."/>
            <person name="Jiang R.H."/>
            <person name="Aerts A."/>
            <person name="Arredondo F.D."/>
            <person name="Baxter L."/>
            <person name="Bensasson D."/>
            <person name="Beynon J.L."/>
            <person name="Chapman J."/>
            <person name="Damasceno C.M."/>
            <person name="Dorrance A.E."/>
            <person name="Dou D."/>
            <person name="Dickerman A.W."/>
            <person name="Dubchak I.L."/>
            <person name="Garbelotto M."/>
            <person name="Gijzen M."/>
            <person name="Gordon S.G."/>
            <person name="Govers F."/>
            <person name="Grunwald N.J."/>
            <person name="Huang W."/>
            <person name="Ivors K.L."/>
            <person name="Jones R.W."/>
            <person name="Kamoun S."/>
            <person name="Krampis K."/>
            <person name="Lamour K.H."/>
            <person name="Lee M.K."/>
            <person name="McDonald W.H."/>
            <person name="Medina M."/>
            <person name="Meijer H.J."/>
            <person name="Nordberg E.K."/>
            <person name="Maclean D.J."/>
            <person name="Ospina-Giraldo M.D."/>
            <person name="Morris P.F."/>
            <person name="Phuntumart V."/>
            <person name="Putnam N.H."/>
            <person name="Rash S."/>
            <person name="Rose J.K."/>
            <person name="Sakihama Y."/>
            <person name="Salamov A.A."/>
            <person name="Savidor A."/>
            <person name="Scheuring C.F."/>
            <person name="Smith B.M."/>
            <person name="Sobral B.W."/>
            <person name="Terry A."/>
            <person name="Torto-Alalibo T.A."/>
            <person name="Win J."/>
            <person name="Xu Z."/>
            <person name="Zhang H."/>
            <person name="Grigoriev I.V."/>
            <person name="Rokhsar D.S."/>
            <person name="Boore J.L."/>
        </authorList>
    </citation>
    <scope>NUCLEOTIDE SEQUENCE [LARGE SCALE GENOMIC DNA]</scope>
    <source>
        <strain evidence="4 5">P6497</strain>
    </source>
</reference>
<feature type="region of interest" description="Disordered" evidence="3">
    <location>
        <begin position="98"/>
        <end position="121"/>
    </location>
</feature>
<gene>
    <name evidence="4" type="ORF">PHYSODRAFT_298160</name>
</gene>
<sequence>MLDEGPKMDITWVQRVKEDLYPKPSLSSKPDPDPEVSAALCAREPQPVHEAVAVVSRCPTCRYRPRCCLRPTLLVPSELQRIPEVAAAAQAAASALRSPAAATSGRSRSPLRAHEPQPVPEVAASLRATESQPVPEVVAAASSAPVRVKPLAVIEVVAVLRAPDVETRTVSKLPLQVETTPQKVVRRALSDPTLSYLTVCLTYYSSCSHVCRRLSCRRRKSMASTELKRMPYERAIQWRNAALGIVDDFTGGTWGHDKCMVVLRGLPGCGKSTFGDILAREFREEFHFSANSDMNDRKVRVCSGALHQIQEGRDDPHAGSLFQQDVANSLRMSDVVIVDDLNVAMDACE</sequence>
<dbReference type="SUPFAM" id="SSF52540">
    <property type="entry name" value="P-loop containing nucleoside triphosphate hydrolases"/>
    <property type="match status" value="1"/>
</dbReference>
<evidence type="ECO:0008006" key="6">
    <source>
        <dbReference type="Google" id="ProtNLM"/>
    </source>
</evidence>
<dbReference type="AlphaFoldDB" id="G4Z8V1"/>
<dbReference type="Gene3D" id="3.40.50.300">
    <property type="entry name" value="P-loop containing nucleotide triphosphate hydrolases"/>
    <property type="match status" value="1"/>
</dbReference>
<dbReference type="EMBL" id="JH159153">
    <property type="protein sequence ID" value="EGZ19722.1"/>
    <property type="molecule type" value="Genomic_DNA"/>
</dbReference>
<dbReference type="InterPro" id="IPR013641">
    <property type="entry name" value="KTI12/PSTK"/>
</dbReference>
<evidence type="ECO:0000313" key="5">
    <source>
        <dbReference type="Proteomes" id="UP000002640"/>
    </source>
</evidence>
<keyword evidence="1" id="KW-0547">Nucleotide-binding</keyword>
<keyword evidence="2" id="KW-0067">ATP-binding</keyword>